<evidence type="ECO:0000313" key="7">
    <source>
        <dbReference type="EMBL" id="GAA0318198.1"/>
    </source>
</evidence>
<evidence type="ECO:0000256" key="4">
    <source>
        <dbReference type="ARBA" id="ARBA00022679"/>
    </source>
</evidence>
<dbReference type="Pfam" id="PF17994">
    <property type="entry name" value="Glft2_N"/>
    <property type="match status" value="1"/>
</dbReference>
<dbReference type="Proteomes" id="UP001501822">
    <property type="component" value="Unassembled WGS sequence"/>
</dbReference>
<evidence type="ECO:0000313" key="8">
    <source>
        <dbReference type="Proteomes" id="UP001501822"/>
    </source>
</evidence>
<accession>A0ABN0VVB8</accession>
<evidence type="ECO:0000259" key="6">
    <source>
        <dbReference type="Pfam" id="PF19320"/>
    </source>
</evidence>
<comment type="similarity">
    <text evidence="2">Belongs to the glycosyltransferase 2 family.</text>
</comment>
<dbReference type="PANTHER" id="PTHR43179">
    <property type="entry name" value="RHAMNOSYLTRANSFERASE WBBL"/>
    <property type="match status" value="1"/>
</dbReference>
<keyword evidence="8" id="KW-1185">Reference proteome</keyword>
<dbReference type="RefSeq" id="WP_252800061.1">
    <property type="nucleotide sequence ID" value="NZ_BAAABM010000007.1"/>
</dbReference>
<keyword evidence="4" id="KW-0808">Transferase</keyword>
<dbReference type="Gene3D" id="3.90.550.60">
    <property type="match status" value="1"/>
</dbReference>
<keyword evidence="3" id="KW-0328">Glycosyltransferase</keyword>
<protein>
    <submittedName>
        <fullName evidence="7">Glycosyltransferase</fullName>
    </submittedName>
</protein>
<dbReference type="Pfam" id="PF13641">
    <property type="entry name" value="Glyco_tranf_2_3"/>
    <property type="match status" value="1"/>
</dbReference>
<dbReference type="InterPro" id="IPR045699">
    <property type="entry name" value="GlfT2_C"/>
</dbReference>
<proteinExistence type="inferred from homology"/>
<reference evidence="7 8" key="1">
    <citation type="journal article" date="2019" name="Int. J. Syst. Evol. Microbiol.">
        <title>The Global Catalogue of Microorganisms (GCM) 10K type strain sequencing project: providing services to taxonomists for standard genome sequencing and annotation.</title>
        <authorList>
            <consortium name="The Broad Institute Genomics Platform"/>
            <consortium name="The Broad Institute Genome Sequencing Center for Infectious Disease"/>
            <person name="Wu L."/>
            <person name="Ma J."/>
        </authorList>
    </citation>
    <scope>NUCLEOTIDE SEQUENCE [LARGE SCALE GENOMIC DNA]</scope>
    <source>
        <strain evidence="7 8">JCM 3146</strain>
    </source>
</reference>
<comment type="pathway">
    <text evidence="1">Cell wall biogenesis; cell wall polysaccharide biosynthesis.</text>
</comment>
<evidence type="ECO:0000256" key="2">
    <source>
        <dbReference type="ARBA" id="ARBA00006739"/>
    </source>
</evidence>
<dbReference type="EMBL" id="BAAABM010000007">
    <property type="protein sequence ID" value="GAA0318198.1"/>
    <property type="molecule type" value="Genomic_DNA"/>
</dbReference>
<feature type="domain" description="Galactofuranosyltransferase GlfT2 N-terminal" evidence="5">
    <location>
        <begin position="4"/>
        <end position="148"/>
    </location>
</feature>
<gene>
    <name evidence="7" type="ORF">GCM10010151_05050</name>
</gene>
<dbReference type="PANTHER" id="PTHR43179:SF12">
    <property type="entry name" value="GALACTOFURANOSYLTRANSFERASE GLFT2"/>
    <property type="match status" value="1"/>
</dbReference>
<dbReference type="InterPro" id="IPR029044">
    <property type="entry name" value="Nucleotide-diphossugar_trans"/>
</dbReference>
<organism evidence="7 8">
    <name type="scientific">Actinoallomurus spadix</name>
    <dbReference type="NCBI Taxonomy" id="79912"/>
    <lineage>
        <taxon>Bacteria</taxon>
        <taxon>Bacillati</taxon>
        <taxon>Actinomycetota</taxon>
        <taxon>Actinomycetes</taxon>
        <taxon>Streptosporangiales</taxon>
        <taxon>Thermomonosporaceae</taxon>
        <taxon>Actinoallomurus</taxon>
    </lineage>
</organism>
<dbReference type="InterPro" id="IPR040492">
    <property type="entry name" value="GlfT2_N"/>
</dbReference>
<evidence type="ECO:0000256" key="3">
    <source>
        <dbReference type="ARBA" id="ARBA00022676"/>
    </source>
</evidence>
<name>A0ABN0VVB8_9ACTN</name>
<dbReference type="SUPFAM" id="SSF53448">
    <property type="entry name" value="Nucleotide-diphospho-sugar transferases"/>
    <property type="match status" value="1"/>
</dbReference>
<evidence type="ECO:0000259" key="5">
    <source>
        <dbReference type="Pfam" id="PF17994"/>
    </source>
</evidence>
<feature type="domain" description="Galactofuranosyltransferase-2 C-terminal" evidence="6">
    <location>
        <begin position="424"/>
        <end position="621"/>
    </location>
</feature>
<comment type="caution">
    <text evidence="7">The sequence shown here is derived from an EMBL/GenBank/DDBJ whole genome shotgun (WGS) entry which is preliminary data.</text>
</comment>
<sequence length="624" mass="70410">MTVLQRLVLPVDRDLDVLKLYVDETSHRQEEGASRTSTVLGRHSLSVPGSRRVSFCTYFNAFPASYWRRWTVVEEVLLRVRVRGPAHVIVYRSSGKGHAQRVASAETVNDVVEVPLPLDPFIDGGWYWFDVIAGKDGAVVEGAEWSADGIPAERGSATVGITTYNRPGFCVDQLLALGDSPDVLELLDEIIVIDQGVKRVEDHPDFPAAARALGSRLRIIDQANLGGSGGFARAMAETLQAERSDYVLLLDDDVVTEPEGVIRAITFADLTRTPTIVGGHMFDLYDRSVLHTFGEGVEPYRWFYRPAHHTHYGHDFAHAPLRTTPWLHRRADVDYNAWWMCLIPVDVIRKIGLALPLFIKWDDAEYGVRAKRAGFPTVSLPGAAVWHVPWHEKDDTLDWQAYYHARNRLITALLHSPYERGGTLVRESMLITAKHVLAMQYSTAELVCQALEDILAGPAHLHESLAAKIGQIRATRQDYPDARAAEHVEDFPDVRRRRPPRKGREFAVPEGRRAMVRTALGAALKQLRPVDDFARRHPQAAVPHVDQRWWLLAQLDSALVSSADGTRVSWYQRDPARYRSLAVRSSVLHARLLREWPRLSRVYRAALAELVSPESWRDTFETRP</sequence>
<evidence type="ECO:0000256" key="1">
    <source>
        <dbReference type="ARBA" id="ARBA00004776"/>
    </source>
</evidence>
<dbReference type="Pfam" id="PF19320">
    <property type="entry name" value="GlfT2_domain3"/>
    <property type="match status" value="1"/>
</dbReference>